<gene>
    <name evidence="1" type="primary">Cni-Y71F9AR.4</name>
    <name evidence="1" type="synonym">Cnig_chr_I.g1043</name>
    <name evidence="1" type="ORF">B9Z55_001043</name>
</gene>
<dbReference type="EMBL" id="PDUG01000001">
    <property type="protein sequence ID" value="PIC49950.1"/>
    <property type="molecule type" value="Genomic_DNA"/>
</dbReference>
<dbReference type="AlphaFoldDB" id="A0A2G5VE00"/>
<sequence>MKVPKRKSISSLDALLKATATGNEQANTIDKALNTPTERIMKATLEFEKVHTIKASDSSEVEKYTVLKATVEDEMEAALKLKRLGITPLARRCHVEPIPPAYFKCRKIFKKTQ</sequence>
<reference evidence="2" key="1">
    <citation type="submission" date="2017-10" db="EMBL/GenBank/DDBJ databases">
        <title>Rapid genome shrinkage in a self-fertile nematode reveals novel sperm competition proteins.</title>
        <authorList>
            <person name="Yin D."/>
            <person name="Schwarz E.M."/>
            <person name="Thomas C.G."/>
            <person name="Felde R.L."/>
            <person name="Korf I.F."/>
            <person name="Cutter A.D."/>
            <person name="Schartner C.M."/>
            <person name="Ralston E.J."/>
            <person name="Meyer B.J."/>
            <person name="Haag E.S."/>
        </authorList>
    </citation>
    <scope>NUCLEOTIDE SEQUENCE [LARGE SCALE GENOMIC DNA]</scope>
    <source>
        <strain evidence="2">JU1422</strain>
    </source>
</reference>
<organism evidence="1 2">
    <name type="scientific">Caenorhabditis nigoni</name>
    <dbReference type="NCBI Taxonomy" id="1611254"/>
    <lineage>
        <taxon>Eukaryota</taxon>
        <taxon>Metazoa</taxon>
        <taxon>Ecdysozoa</taxon>
        <taxon>Nematoda</taxon>
        <taxon>Chromadorea</taxon>
        <taxon>Rhabditida</taxon>
        <taxon>Rhabditina</taxon>
        <taxon>Rhabditomorpha</taxon>
        <taxon>Rhabditoidea</taxon>
        <taxon>Rhabditidae</taxon>
        <taxon>Peloderinae</taxon>
        <taxon>Caenorhabditis</taxon>
    </lineage>
</organism>
<keyword evidence="2" id="KW-1185">Reference proteome</keyword>
<dbReference type="STRING" id="1611254.A0A2G5VE00"/>
<proteinExistence type="predicted"/>
<name>A0A2G5VE00_9PELO</name>
<dbReference type="OrthoDB" id="5785178at2759"/>
<accession>A0A2G5VE00</accession>
<dbReference type="Proteomes" id="UP000230233">
    <property type="component" value="Chromosome I"/>
</dbReference>
<evidence type="ECO:0000313" key="2">
    <source>
        <dbReference type="Proteomes" id="UP000230233"/>
    </source>
</evidence>
<comment type="caution">
    <text evidence="1">The sequence shown here is derived from an EMBL/GenBank/DDBJ whole genome shotgun (WGS) entry which is preliminary data.</text>
</comment>
<protein>
    <submittedName>
        <fullName evidence="1">Uncharacterized protein</fullName>
    </submittedName>
</protein>
<evidence type="ECO:0000313" key="1">
    <source>
        <dbReference type="EMBL" id="PIC49950.1"/>
    </source>
</evidence>